<protein>
    <submittedName>
        <fullName evidence="1">Uncharacterized protein</fullName>
    </submittedName>
</protein>
<reference evidence="1 2" key="1">
    <citation type="submission" date="2014-09" db="EMBL/GenBank/DDBJ databases">
        <title>Genome sequencing and annotation of Bacillus Okhensis strain Kh10-101T.</title>
        <authorList>
            <person name="Prakash J.S."/>
        </authorList>
    </citation>
    <scope>NUCLEOTIDE SEQUENCE [LARGE SCALE GENOMIC DNA]</scope>
    <source>
        <strain evidence="2">Kh10-101T</strain>
    </source>
</reference>
<organism evidence="1 2">
    <name type="scientific">Halalkalibacter okhensis</name>
    <dbReference type="NCBI Taxonomy" id="333138"/>
    <lineage>
        <taxon>Bacteria</taxon>
        <taxon>Bacillati</taxon>
        <taxon>Bacillota</taxon>
        <taxon>Bacilli</taxon>
        <taxon>Bacillales</taxon>
        <taxon>Bacillaceae</taxon>
        <taxon>Halalkalibacter</taxon>
    </lineage>
</organism>
<dbReference type="eggNOG" id="ENOG5030EJY">
    <property type="taxonomic scope" value="Bacteria"/>
</dbReference>
<gene>
    <name evidence="1" type="ORF">LQ50_03230</name>
</gene>
<evidence type="ECO:0000313" key="1">
    <source>
        <dbReference type="EMBL" id="KHF41722.1"/>
    </source>
</evidence>
<dbReference type="RefSeq" id="WP_034625982.1">
    <property type="nucleotide sequence ID" value="NZ_JRJU01000002.1"/>
</dbReference>
<sequence length="59" mass="6857">MMNRYEQALEDMLWFASQSIGTRTHFVSHIEETFKVIKVFNQNGCSLEEGVELPKDHAI</sequence>
<dbReference type="OrthoDB" id="2913345at2"/>
<keyword evidence="2" id="KW-1185">Reference proteome</keyword>
<dbReference type="EMBL" id="JRJU01000002">
    <property type="protein sequence ID" value="KHF41722.1"/>
    <property type="molecule type" value="Genomic_DNA"/>
</dbReference>
<name>A0A0B0ILF1_9BACI</name>
<proteinExistence type="predicted"/>
<comment type="caution">
    <text evidence="1">The sequence shown here is derived from an EMBL/GenBank/DDBJ whole genome shotgun (WGS) entry which is preliminary data.</text>
</comment>
<dbReference type="AlphaFoldDB" id="A0A0B0ILF1"/>
<accession>A0A0B0ILF1</accession>
<evidence type="ECO:0000313" key="2">
    <source>
        <dbReference type="Proteomes" id="UP000030832"/>
    </source>
</evidence>
<dbReference type="Proteomes" id="UP000030832">
    <property type="component" value="Unassembled WGS sequence"/>
</dbReference>